<protein>
    <submittedName>
        <fullName evidence="1">Uncharacterized protein</fullName>
    </submittedName>
</protein>
<evidence type="ECO:0000313" key="2">
    <source>
        <dbReference type="Proteomes" id="UP001480595"/>
    </source>
</evidence>
<name>A0ABR1VR51_9PEZI</name>
<sequence>MFAAPVSMANQYRTQAAVDGLFVDELSHGLERRIFDANDQIFAWKASRVCDPGAPTRQPLRAAHRIQHRRMTGLTRPSWKYPSWKGVVAEQMRAGLERAVTLPISNATYGRSSYISARLWVDELRLLLSKMSSANITFGMQGRGLENMSGGFPSHLSGTCHIHLHGQPLPEAG</sequence>
<dbReference type="GeneID" id="92089068"/>
<dbReference type="Proteomes" id="UP001480595">
    <property type="component" value="Unassembled WGS sequence"/>
</dbReference>
<accession>A0ABR1VR51</accession>
<dbReference type="EMBL" id="JAQQWL010000005">
    <property type="protein sequence ID" value="KAK8073697.1"/>
    <property type="molecule type" value="Genomic_DNA"/>
</dbReference>
<comment type="caution">
    <text evidence="1">The sequence shown here is derived from an EMBL/GenBank/DDBJ whole genome shotgun (WGS) entry which is preliminary data.</text>
</comment>
<evidence type="ECO:0000313" key="1">
    <source>
        <dbReference type="EMBL" id="KAK8073697.1"/>
    </source>
</evidence>
<gene>
    <name evidence="1" type="ORF">PG994_004596</name>
</gene>
<reference evidence="1 2" key="1">
    <citation type="submission" date="2023-01" db="EMBL/GenBank/DDBJ databases">
        <title>Analysis of 21 Apiospora genomes using comparative genomics revels a genus with tremendous synthesis potential of carbohydrate active enzymes and secondary metabolites.</title>
        <authorList>
            <person name="Sorensen T."/>
        </authorList>
    </citation>
    <scope>NUCLEOTIDE SEQUENCE [LARGE SCALE GENOMIC DNA]</scope>
    <source>
        <strain evidence="1 2">CBS 135458</strain>
    </source>
</reference>
<dbReference type="RefSeq" id="XP_066718172.1">
    <property type="nucleotide sequence ID" value="XM_066856005.1"/>
</dbReference>
<proteinExistence type="predicted"/>
<organism evidence="1 2">
    <name type="scientific">Apiospora phragmitis</name>
    <dbReference type="NCBI Taxonomy" id="2905665"/>
    <lineage>
        <taxon>Eukaryota</taxon>
        <taxon>Fungi</taxon>
        <taxon>Dikarya</taxon>
        <taxon>Ascomycota</taxon>
        <taxon>Pezizomycotina</taxon>
        <taxon>Sordariomycetes</taxon>
        <taxon>Xylariomycetidae</taxon>
        <taxon>Amphisphaeriales</taxon>
        <taxon>Apiosporaceae</taxon>
        <taxon>Apiospora</taxon>
    </lineage>
</organism>
<keyword evidence="2" id="KW-1185">Reference proteome</keyword>